<dbReference type="InterPro" id="IPR020568">
    <property type="entry name" value="Ribosomal_Su5_D2-typ_SF"/>
</dbReference>
<dbReference type="InterPro" id="IPR014721">
    <property type="entry name" value="Ribsml_uS5_D2-typ_fold_subgr"/>
</dbReference>
<evidence type="ECO:0000256" key="3">
    <source>
        <dbReference type="ARBA" id="ARBA00017473"/>
    </source>
</evidence>
<dbReference type="Proteomes" id="UP001281656">
    <property type="component" value="Unassembled WGS sequence"/>
</dbReference>
<feature type="binding site" evidence="9">
    <location>
        <begin position="91"/>
        <end position="101"/>
    </location>
    <ligand>
        <name>ATP</name>
        <dbReference type="ChEBI" id="CHEBI:30616"/>
    </ligand>
</feature>
<name>A0ABU4JR61_9CLOT</name>
<evidence type="ECO:0000256" key="8">
    <source>
        <dbReference type="ARBA" id="ARBA00032554"/>
    </source>
</evidence>
<dbReference type="PANTHER" id="PTHR43527:SF2">
    <property type="entry name" value="4-DIPHOSPHOCYTIDYL-2-C-METHYL-D-ERYTHRITOL KINASE, CHLOROPLASTIC"/>
    <property type="match status" value="1"/>
</dbReference>
<dbReference type="Pfam" id="PF00288">
    <property type="entry name" value="GHMP_kinases_N"/>
    <property type="match status" value="1"/>
</dbReference>
<dbReference type="InterPro" id="IPR004424">
    <property type="entry name" value="IspE"/>
</dbReference>
<evidence type="ECO:0000256" key="7">
    <source>
        <dbReference type="ARBA" id="ARBA00022840"/>
    </source>
</evidence>
<sequence>MILKAYGKINLSLDVISRREDGYHNLRMIMQNIELHDVISVMKTTDKIKLTCSRKELPIDKKNLAYRAAELFIDNYNVRGGVEIHIEKNIPMAAGLAGGSTDAAAVLRAMRSLYRPEIEDAELMELGLSIGADVPYCIVGGTALCEGIGEKVTKLKSFKNHILVLVKPSFGVSTKEVYESLKVDNIAEHPDTEFLIRSVENNDLASISSNMKNVLEEVTLKKHTVLKEIKEEAVKMGALGSLMSGSGPTVFAFFDDMLKAQMYYDRMKKSYEEVFITRTI</sequence>
<dbReference type="EC" id="2.7.1.148" evidence="2 9"/>
<reference evidence="12 13" key="1">
    <citation type="submission" date="2023-04" db="EMBL/GenBank/DDBJ databases">
        <title>Clostridium tannerae sp. nov., isolated from the fecal material of an alpaca.</title>
        <authorList>
            <person name="Miller S."/>
            <person name="Hendry M."/>
            <person name="King J."/>
            <person name="Sankaranarayanan K."/>
            <person name="Lawson P.A."/>
        </authorList>
    </citation>
    <scope>NUCLEOTIDE SEQUENCE [LARGE SCALE GENOMIC DNA]</scope>
    <source>
        <strain evidence="12 13">A1-XYC3</strain>
    </source>
</reference>
<dbReference type="NCBIfam" id="TIGR00154">
    <property type="entry name" value="ispE"/>
    <property type="match status" value="1"/>
</dbReference>
<dbReference type="SUPFAM" id="SSF55060">
    <property type="entry name" value="GHMP Kinase, C-terminal domain"/>
    <property type="match status" value="1"/>
</dbReference>
<protein>
    <recommendedName>
        <fullName evidence="3 9">4-diphosphocytidyl-2-C-methyl-D-erythritol kinase</fullName>
        <shortName evidence="9">CMK</shortName>
        <ecNumber evidence="2 9">2.7.1.148</ecNumber>
    </recommendedName>
    <alternativeName>
        <fullName evidence="8 9">4-(cytidine-5'-diphospho)-2-C-methyl-D-erythritol kinase</fullName>
    </alternativeName>
</protein>
<keyword evidence="6 9" id="KW-0418">Kinase</keyword>
<dbReference type="RefSeq" id="WP_318797146.1">
    <property type="nucleotide sequence ID" value="NZ_JARUJP010000005.1"/>
</dbReference>
<comment type="catalytic activity">
    <reaction evidence="9">
        <text>4-CDP-2-C-methyl-D-erythritol + ATP = 4-CDP-2-C-methyl-D-erythritol 2-phosphate + ADP + H(+)</text>
        <dbReference type="Rhea" id="RHEA:18437"/>
        <dbReference type="ChEBI" id="CHEBI:15378"/>
        <dbReference type="ChEBI" id="CHEBI:30616"/>
        <dbReference type="ChEBI" id="CHEBI:57823"/>
        <dbReference type="ChEBI" id="CHEBI:57919"/>
        <dbReference type="ChEBI" id="CHEBI:456216"/>
        <dbReference type="EC" id="2.7.1.148"/>
    </reaction>
</comment>
<dbReference type="SUPFAM" id="SSF54211">
    <property type="entry name" value="Ribosomal protein S5 domain 2-like"/>
    <property type="match status" value="1"/>
</dbReference>
<dbReference type="InterPro" id="IPR006204">
    <property type="entry name" value="GHMP_kinase_N_dom"/>
</dbReference>
<feature type="active site" evidence="9">
    <location>
        <position position="133"/>
    </location>
</feature>
<keyword evidence="13" id="KW-1185">Reference proteome</keyword>
<dbReference type="GO" id="GO:0050515">
    <property type="term" value="F:4-(cytidine 5'-diphospho)-2-C-methyl-D-erythritol kinase activity"/>
    <property type="evidence" value="ECO:0007669"/>
    <property type="project" value="UniProtKB-EC"/>
</dbReference>
<feature type="active site" evidence="9">
    <location>
        <position position="8"/>
    </location>
</feature>
<dbReference type="EMBL" id="JARUJP010000005">
    <property type="protein sequence ID" value="MDW8800630.1"/>
    <property type="molecule type" value="Genomic_DNA"/>
</dbReference>
<evidence type="ECO:0000259" key="11">
    <source>
        <dbReference type="Pfam" id="PF08544"/>
    </source>
</evidence>
<dbReference type="HAMAP" id="MF_00061">
    <property type="entry name" value="IspE"/>
    <property type="match status" value="1"/>
</dbReference>
<keyword evidence="9" id="KW-0414">Isoprene biosynthesis</keyword>
<keyword evidence="7 9" id="KW-0067">ATP-binding</keyword>
<evidence type="ECO:0000313" key="13">
    <source>
        <dbReference type="Proteomes" id="UP001281656"/>
    </source>
</evidence>
<comment type="similarity">
    <text evidence="1 9">Belongs to the GHMP kinase family. IspE subfamily.</text>
</comment>
<accession>A0ABU4JR61</accession>
<proteinExistence type="inferred from homology"/>
<feature type="domain" description="GHMP kinase C-terminal" evidence="11">
    <location>
        <begin position="196"/>
        <end position="268"/>
    </location>
</feature>
<comment type="pathway">
    <text evidence="9">Isoprenoid biosynthesis; isopentenyl diphosphate biosynthesis via DXP pathway; isopentenyl diphosphate from 1-deoxy-D-xylulose 5-phosphate: step 3/6.</text>
</comment>
<evidence type="ECO:0000256" key="9">
    <source>
        <dbReference type="HAMAP-Rule" id="MF_00061"/>
    </source>
</evidence>
<dbReference type="PANTHER" id="PTHR43527">
    <property type="entry name" value="4-DIPHOSPHOCYTIDYL-2-C-METHYL-D-ERYTHRITOL KINASE, CHLOROPLASTIC"/>
    <property type="match status" value="1"/>
</dbReference>
<evidence type="ECO:0000256" key="2">
    <source>
        <dbReference type="ARBA" id="ARBA00012052"/>
    </source>
</evidence>
<keyword evidence="4 9" id="KW-0808">Transferase</keyword>
<evidence type="ECO:0000256" key="1">
    <source>
        <dbReference type="ARBA" id="ARBA00009684"/>
    </source>
</evidence>
<evidence type="ECO:0000256" key="5">
    <source>
        <dbReference type="ARBA" id="ARBA00022741"/>
    </source>
</evidence>
<dbReference type="Gene3D" id="3.30.230.10">
    <property type="match status" value="1"/>
</dbReference>
<organism evidence="12 13">
    <name type="scientific">Clostridium tanneri</name>
    <dbReference type="NCBI Taxonomy" id="3037988"/>
    <lineage>
        <taxon>Bacteria</taxon>
        <taxon>Bacillati</taxon>
        <taxon>Bacillota</taxon>
        <taxon>Clostridia</taxon>
        <taxon>Eubacteriales</taxon>
        <taxon>Clostridiaceae</taxon>
        <taxon>Clostridium</taxon>
    </lineage>
</organism>
<dbReference type="Gene3D" id="3.30.70.890">
    <property type="entry name" value="GHMP kinase, C-terminal domain"/>
    <property type="match status" value="1"/>
</dbReference>
<dbReference type="PIRSF" id="PIRSF010376">
    <property type="entry name" value="IspE"/>
    <property type="match status" value="1"/>
</dbReference>
<evidence type="ECO:0000313" key="12">
    <source>
        <dbReference type="EMBL" id="MDW8800630.1"/>
    </source>
</evidence>
<dbReference type="InterPro" id="IPR013750">
    <property type="entry name" value="GHMP_kinase_C_dom"/>
</dbReference>
<dbReference type="Pfam" id="PF08544">
    <property type="entry name" value="GHMP_kinases_C"/>
    <property type="match status" value="1"/>
</dbReference>
<evidence type="ECO:0000256" key="4">
    <source>
        <dbReference type="ARBA" id="ARBA00022679"/>
    </source>
</evidence>
<feature type="domain" description="GHMP kinase N-terminal" evidence="10">
    <location>
        <begin position="63"/>
        <end position="141"/>
    </location>
</feature>
<evidence type="ECO:0000259" key="10">
    <source>
        <dbReference type="Pfam" id="PF00288"/>
    </source>
</evidence>
<dbReference type="InterPro" id="IPR036554">
    <property type="entry name" value="GHMP_kinase_C_sf"/>
</dbReference>
<comment type="caution">
    <text evidence="12">The sequence shown here is derived from an EMBL/GenBank/DDBJ whole genome shotgun (WGS) entry which is preliminary data.</text>
</comment>
<gene>
    <name evidence="9 12" type="primary">ispE</name>
    <name evidence="12" type="ORF">P8V03_05605</name>
</gene>
<comment type="function">
    <text evidence="9">Catalyzes the phosphorylation of the position 2 hydroxy group of 4-diphosphocytidyl-2C-methyl-D-erythritol.</text>
</comment>
<keyword evidence="5 9" id="KW-0547">Nucleotide-binding</keyword>
<evidence type="ECO:0000256" key="6">
    <source>
        <dbReference type="ARBA" id="ARBA00022777"/>
    </source>
</evidence>